<proteinExistence type="predicted"/>
<organism evidence="1 2">
    <name type="scientific">Paraburkholderia lycopersici</name>
    <dbReference type="NCBI Taxonomy" id="416944"/>
    <lineage>
        <taxon>Bacteria</taxon>
        <taxon>Pseudomonadati</taxon>
        <taxon>Pseudomonadota</taxon>
        <taxon>Betaproteobacteria</taxon>
        <taxon>Burkholderiales</taxon>
        <taxon>Burkholderiaceae</taxon>
        <taxon>Paraburkholderia</taxon>
    </lineage>
</organism>
<name>A0A1G6T6K2_9BURK</name>
<dbReference type="AlphaFoldDB" id="A0A1G6T6K2"/>
<dbReference type="STRING" id="416944.SAMN05421548_116139"/>
<dbReference type="OrthoDB" id="2938920at2"/>
<protein>
    <recommendedName>
        <fullName evidence="3">DUF707 domain-containing protein</fullName>
    </recommendedName>
</protein>
<dbReference type="Proteomes" id="UP000198908">
    <property type="component" value="Unassembled WGS sequence"/>
</dbReference>
<accession>A0A1G6T6K2</accession>
<gene>
    <name evidence="1" type="ORF">SAMN05421548_116139</name>
</gene>
<evidence type="ECO:0000313" key="1">
    <source>
        <dbReference type="EMBL" id="SDD24730.1"/>
    </source>
</evidence>
<keyword evidence="2" id="KW-1185">Reference proteome</keyword>
<evidence type="ECO:0000313" key="2">
    <source>
        <dbReference type="Proteomes" id="UP000198908"/>
    </source>
</evidence>
<sequence length="360" mass="41100">MKHHIDFITQSTWRLSWANEKPIAPVVRLLPWNAIGGYHSDAMQGWELRENHLVLLDGNDVATTVFSLIEFDAEGPARLIGRTRTASEPGAMLVLTRIKMPSGIDAGQRSRQILPDFLRSPDQHKSSRNRNLVVLRANENSLHTQWARNIAPEDRSWDLCISWYGKSVSAELECEYLTFQPEDRKYGAIHALFLDGSPLWDYDRIWFPDDDLMTSWVDINRLFRLFKRHDLLLAQPSLLANHIPVTHLVTRHNPTFSLRYSRFVEGMCPLFAKEAFRICHPSLNGSVYGWGVDVVWPGLLGNPATKMAVIDDVTVEHTRPLGKEYDMAQAQRENDALCALYGARYDFSDCGGLLKDRGER</sequence>
<evidence type="ECO:0008006" key="3">
    <source>
        <dbReference type="Google" id="ProtNLM"/>
    </source>
</evidence>
<reference evidence="2" key="1">
    <citation type="submission" date="2016-09" db="EMBL/GenBank/DDBJ databases">
        <authorList>
            <person name="Varghese N."/>
            <person name="Submissions S."/>
        </authorList>
    </citation>
    <scope>NUCLEOTIDE SEQUENCE [LARGE SCALE GENOMIC DNA]</scope>
    <source>
        <strain evidence="2">TNe-862</strain>
    </source>
</reference>
<dbReference type="RefSeq" id="WP_143189280.1">
    <property type="nucleotide sequence ID" value="NZ_FMYQ01000016.1"/>
</dbReference>
<dbReference type="EMBL" id="FMYQ01000016">
    <property type="protein sequence ID" value="SDD24730.1"/>
    <property type="molecule type" value="Genomic_DNA"/>
</dbReference>